<name>F2RC13_STRVP</name>
<dbReference type="InterPro" id="IPR002575">
    <property type="entry name" value="Aminoglycoside_PTrfase"/>
</dbReference>
<accession>F2RC13</accession>
<evidence type="ECO:0000313" key="2">
    <source>
        <dbReference type="EMBL" id="CCA59264.1"/>
    </source>
</evidence>
<feature type="non-terminal residue" evidence="2">
    <location>
        <position position="117"/>
    </location>
</feature>
<dbReference type="STRING" id="953739.SVEN_5978"/>
<dbReference type="EMBL" id="FR845719">
    <property type="protein sequence ID" value="CCA59264.1"/>
    <property type="molecule type" value="Genomic_DNA"/>
</dbReference>
<dbReference type="SUPFAM" id="SSF56112">
    <property type="entry name" value="Protein kinase-like (PK-like)"/>
    <property type="match status" value="1"/>
</dbReference>
<gene>
    <name evidence="2" type="ordered locus">SVEN_5978</name>
</gene>
<evidence type="ECO:0000313" key="3">
    <source>
        <dbReference type="Proteomes" id="UP000006854"/>
    </source>
</evidence>
<dbReference type="Gene3D" id="3.90.1200.10">
    <property type="match status" value="1"/>
</dbReference>
<sequence>MYATAWFCDGEAPSQAPPIPVPRVVERGADDTAAWLVTEAVPGVAAAEEWPEHQRFAVVEAMAELARALHELPVEDCPFDRRLDAAVAEARRNVAEGLWTSTTCSRDLGVDVGAAGP</sequence>
<dbReference type="Pfam" id="PF01636">
    <property type="entry name" value="APH"/>
    <property type="match status" value="1"/>
</dbReference>
<proteinExistence type="predicted"/>
<dbReference type="KEGG" id="sve:SVEN_5978"/>
<organism evidence="2 3">
    <name type="scientific">Streptomyces venezuelae (strain ATCC 10712 / CBS 650.69 / DSM 40230 / JCM 4526 / NBRC 13096 / PD 04745)</name>
    <dbReference type="NCBI Taxonomy" id="953739"/>
    <lineage>
        <taxon>Bacteria</taxon>
        <taxon>Bacillati</taxon>
        <taxon>Actinomycetota</taxon>
        <taxon>Actinomycetes</taxon>
        <taxon>Kitasatosporales</taxon>
        <taxon>Streptomycetaceae</taxon>
        <taxon>Streptomyces</taxon>
    </lineage>
</organism>
<dbReference type="EC" id="2.7.1.95" evidence="2"/>
<dbReference type="eggNOG" id="COG3231">
    <property type="taxonomic scope" value="Bacteria"/>
</dbReference>
<keyword evidence="2" id="KW-0808">Transferase</keyword>
<dbReference type="InterPro" id="IPR011009">
    <property type="entry name" value="Kinase-like_dom_sf"/>
</dbReference>
<keyword evidence="3" id="KW-1185">Reference proteome</keyword>
<dbReference type="AlphaFoldDB" id="F2RC13"/>
<dbReference type="GO" id="GO:0008910">
    <property type="term" value="F:kanamycin kinase activity"/>
    <property type="evidence" value="ECO:0007669"/>
    <property type="project" value="UniProtKB-EC"/>
</dbReference>
<evidence type="ECO:0000259" key="1">
    <source>
        <dbReference type="Pfam" id="PF01636"/>
    </source>
</evidence>
<reference evidence="2 3" key="1">
    <citation type="journal article" date="2011" name="BMC Genomics">
        <title>Genome-wide analysis of the role of GlnR in Streptomyces venezuelae provides new insights into global nitrogen regulation in actinomycetes.</title>
        <authorList>
            <person name="Pullan S.T."/>
            <person name="Bibb M.J."/>
            <person name="Merrick M."/>
        </authorList>
    </citation>
    <scope>NUCLEOTIDE SEQUENCE [LARGE SCALE GENOMIC DNA]</scope>
    <source>
        <strain evidence="3">ATCC 10712 / CBS 650.69 / DSM 40230 / JCM 4526 / NBRC 13096 / PD 04745</strain>
    </source>
</reference>
<feature type="domain" description="Aminoglycoside phosphotransferase" evidence="1">
    <location>
        <begin position="18"/>
        <end position="96"/>
    </location>
</feature>
<dbReference type="Proteomes" id="UP000006854">
    <property type="component" value="Chromosome"/>
</dbReference>
<protein>
    <submittedName>
        <fullName evidence="2">Aminoglycoside 3-phosphotransferase</fullName>
        <ecNumber evidence="2">2.7.1.95</ecNumber>
    </submittedName>
</protein>
<dbReference type="HOGENOM" id="CLU_2090087_0_0_11"/>